<dbReference type="STRING" id="4113.M1ACY9"/>
<protein>
    <submittedName>
        <fullName evidence="1">Uncharacterized protein</fullName>
    </submittedName>
</protein>
<keyword evidence="2" id="KW-1185">Reference proteome</keyword>
<dbReference type="EnsemblPlants" id="PGSC0003DMT400020072">
    <property type="protein sequence ID" value="PGSC0003DMT400020072"/>
    <property type="gene ID" value="PGSC0003DMG400007770"/>
</dbReference>
<dbReference type="PaxDb" id="4113-PGSC0003DMT400020072"/>
<reference evidence="2" key="1">
    <citation type="journal article" date="2011" name="Nature">
        <title>Genome sequence and analysis of the tuber crop potato.</title>
        <authorList>
            <consortium name="The Potato Genome Sequencing Consortium"/>
        </authorList>
    </citation>
    <scope>NUCLEOTIDE SEQUENCE [LARGE SCALE GENOMIC DNA]</scope>
    <source>
        <strain evidence="2">cv. DM1-3 516 R44</strain>
    </source>
</reference>
<organism evidence="1 2">
    <name type="scientific">Solanum tuberosum</name>
    <name type="common">Potato</name>
    <dbReference type="NCBI Taxonomy" id="4113"/>
    <lineage>
        <taxon>Eukaryota</taxon>
        <taxon>Viridiplantae</taxon>
        <taxon>Streptophyta</taxon>
        <taxon>Embryophyta</taxon>
        <taxon>Tracheophyta</taxon>
        <taxon>Spermatophyta</taxon>
        <taxon>Magnoliopsida</taxon>
        <taxon>eudicotyledons</taxon>
        <taxon>Gunneridae</taxon>
        <taxon>Pentapetalae</taxon>
        <taxon>asterids</taxon>
        <taxon>lamiids</taxon>
        <taxon>Solanales</taxon>
        <taxon>Solanaceae</taxon>
        <taxon>Solanoideae</taxon>
        <taxon>Solaneae</taxon>
        <taxon>Solanum</taxon>
    </lineage>
</organism>
<name>M1ACY9_SOLTU</name>
<evidence type="ECO:0000313" key="1">
    <source>
        <dbReference type="EnsemblPlants" id="PGSC0003DMT400020072"/>
    </source>
</evidence>
<reference evidence="1" key="2">
    <citation type="submission" date="2015-06" db="UniProtKB">
        <authorList>
            <consortium name="EnsemblPlants"/>
        </authorList>
    </citation>
    <scope>IDENTIFICATION</scope>
    <source>
        <strain evidence="1">DM1-3 516 R44</strain>
    </source>
</reference>
<dbReference type="AlphaFoldDB" id="M1ACY9"/>
<dbReference type="HOGENOM" id="CLU_2872019_0_0_1"/>
<evidence type="ECO:0000313" key="2">
    <source>
        <dbReference type="Proteomes" id="UP000011115"/>
    </source>
</evidence>
<dbReference type="Gramene" id="PGSC0003DMT400020072">
    <property type="protein sequence ID" value="PGSC0003DMT400020072"/>
    <property type="gene ID" value="PGSC0003DMG400007770"/>
</dbReference>
<sequence>MMNYSTGNKSTTLININDVPHNVGEGFPHARTSRQTITTTITVTPHVSIMYPISISVSVCTQSN</sequence>
<proteinExistence type="predicted"/>
<accession>M1ACY9</accession>
<dbReference type="Proteomes" id="UP000011115">
    <property type="component" value="Unassembled WGS sequence"/>
</dbReference>
<dbReference type="InParanoid" id="M1ACY9"/>